<dbReference type="Proteomes" id="UP000242084">
    <property type="component" value="Chromosome 1"/>
</dbReference>
<dbReference type="KEGG" id="sste:SAMEA4384403_1905"/>
<evidence type="ECO:0000313" key="1">
    <source>
        <dbReference type="EMBL" id="SNV74441.1"/>
    </source>
</evidence>
<dbReference type="InterPro" id="IPR023162">
    <property type="entry name" value="Apc36109-like_dom_sf"/>
</dbReference>
<dbReference type="RefSeq" id="WP_095088946.1">
    <property type="nucleotide sequence ID" value="NZ_BMDM01000001.1"/>
</dbReference>
<dbReference type="EMBL" id="LT906462">
    <property type="protein sequence ID" value="SNV74441.1"/>
    <property type="molecule type" value="Genomic_DNA"/>
</dbReference>
<dbReference type="Gene3D" id="1.10.340.20">
    <property type="entry name" value="Apc36109-like domain"/>
    <property type="match status" value="1"/>
</dbReference>
<organism evidence="1 2">
    <name type="scientific">Mammaliicoccus stepanovicii</name>
    <dbReference type="NCBI Taxonomy" id="643214"/>
    <lineage>
        <taxon>Bacteria</taxon>
        <taxon>Bacillati</taxon>
        <taxon>Bacillota</taxon>
        <taxon>Bacilli</taxon>
        <taxon>Bacillales</taxon>
        <taxon>Staphylococcaceae</taxon>
        <taxon>Mammaliicoccus</taxon>
    </lineage>
</organism>
<accession>A0A239ZTA2</accession>
<proteinExistence type="predicted"/>
<dbReference type="InterPro" id="IPR015053">
    <property type="entry name" value="DUF1871"/>
</dbReference>
<name>A0A239ZTA2_9STAP</name>
<evidence type="ECO:0000313" key="2">
    <source>
        <dbReference type="Proteomes" id="UP000242084"/>
    </source>
</evidence>
<dbReference type="OrthoDB" id="2353632at2"/>
<protein>
    <submittedName>
        <fullName evidence="1">Domain of uncharacterized function (DUF1871)</fullName>
    </submittedName>
</protein>
<dbReference type="SUPFAM" id="SSF116922">
    <property type="entry name" value="YugE-like"/>
    <property type="match status" value="1"/>
</dbReference>
<dbReference type="Pfam" id="PF08958">
    <property type="entry name" value="DUF1871"/>
    <property type="match status" value="1"/>
</dbReference>
<dbReference type="AlphaFoldDB" id="A0A239ZTA2"/>
<sequence>MKNNEVNIALYKLLSDWNPMNFDDQSLGDSEVYECMDAVHEIEDVNELAQKFQDIYVFSFDITINKEICMQMAIKATALQSYCEI</sequence>
<keyword evidence="2" id="KW-1185">Reference proteome</keyword>
<reference evidence="1 2" key="1">
    <citation type="submission" date="2017-06" db="EMBL/GenBank/DDBJ databases">
        <authorList>
            <consortium name="Pathogen Informatics"/>
        </authorList>
    </citation>
    <scope>NUCLEOTIDE SEQUENCE [LARGE SCALE GENOMIC DNA]</scope>
    <source>
        <strain evidence="1 2">NCTC13839</strain>
    </source>
</reference>
<gene>
    <name evidence="1" type="ORF">SAMEA4384403_01905</name>
</gene>